<comment type="caution">
    <text evidence="3">The sequence shown here is derived from an EMBL/GenBank/DDBJ whole genome shotgun (WGS) entry which is preliminary data.</text>
</comment>
<keyword evidence="4" id="KW-1185">Reference proteome</keyword>
<dbReference type="Pfam" id="PF05016">
    <property type="entry name" value="ParE_toxin"/>
    <property type="match status" value="1"/>
</dbReference>
<gene>
    <name evidence="3" type="ORF">QOZ94_004357</name>
</gene>
<evidence type="ECO:0000313" key="4">
    <source>
        <dbReference type="Proteomes" id="UP001241747"/>
    </source>
</evidence>
<keyword evidence="2" id="KW-1277">Toxin-antitoxin system</keyword>
<dbReference type="PANTHER" id="PTHR33755:SF6">
    <property type="entry name" value="PLASMID STABILIZATION SYSTEM PROTEIN"/>
    <property type="match status" value="1"/>
</dbReference>
<reference evidence="3 4" key="1">
    <citation type="submission" date="2023-07" db="EMBL/GenBank/DDBJ databases">
        <title>Genomic Encyclopedia of Type Strains, Phase IV (KMG-IV): sequencing the most valuable type-strain genomes for metagenomic binning, comparative biology and taxonomic classification.</title>
        <authorList>
            <person name="Goeker M."/>
        </authorList>
    </citation>
    <scope>NUCLEOTIDE SEQUENCE [LARGE SCALE GENOMIC DNA]</scope>
    <source>
        <strain evidence="3 4">DSM 3770</strain>
    </source>
</reference>
<dbReference type="Proteomes" id="UP001241747">
    <property type="component" value="Unassembled WGS sequence"/>
</dbReference>
<proteinExistence type="inferred from homology"/>
<sequence>MSYQLRPQAEADIEAIALYIAEDNPSAARHWYEDIYRRCRRIGEMPGIGVARPEVRPELRSLPAGNYLILYRQIDEGAEIVRVVHGARQWEDLL</sequence>
<organism evidence="3 4">
    <name type="scientific">Xanthobacter agilis</name>
    <dbReference type="NCBI Taxonomy" id="47492"/>
    <lineage>
        <taxon>Bacteria</taxon>
        <taxon>Pseudomonadati</taxon>
        <taxon>Pseudomonadota</taxon>
        <taxon>Alphaproteobacteria</taxon>
        <taxon>Hyphomicrobiales</taxon>
        <taxon>Xanthobacteraceae</taxon>
        <taxon>Xanthobacter</taxon>
    </lineage>
</organism>
<comment type="similarity">
    <text evidence="1">Belongs to the RelE toxin family.</text>
</comment>
<accession>A0ABU0LK84</accession>
<protein>
    <submittedName>
        <fullName evidence="3">Toxin ParE1/3/4</fullName>
    </submittedName>
</protein>
<dbReference type="InterPro" id="IPR035093">
    <property type="entry name" value="RelE/ParE_toxin_dom_sf"/>
</dbReference>
<dbReference type="PANTHER" id="PTHR33755">
    <property type="entry name" value="TOXIN PARE1-RELATED"/>
    <property type="match status" value="1"/>
</dbReference>
<dbReference type="InterPro" id="IPR007712">
    <property type="entry name" value="RelE/ParE_toxin"/>
</dbReference>
<evidence type="ECO:0000256" key="2">
    <source>
        <dbReference type="ARBA" id="ARBA00022649"/>
    </source>
</evidence>
<evidence type="ECO:0000313" key="3">
    <source>
        <dbReference type="EMBL" id="MDQ0507533.1"/>
    </source>
</evidence>
<dbReference type="InterPro" id="IPR051803">
    <property type="entry name" value="TA_system_RelE-like_toxin"/>
</dbReference>
<dbReference type="RefSeq" id="WP_237347779.1">
    <property type="nucleotide sequence ID" value="NZ_JABWGX010000053.1"/>
</dbReference>
<dbReference type="EMBL" id="JAUSVY010000025">
    <property type="protein sequence ID" value="MDQ0507533.1"/>
    <property type="molecule type" value="Genomic_DNA"/>
</dbReference>
<name>A0ABU0LK84_XANAG</name>
<dbReference type="Gene3D" id="3.30.2310.20">
    <property type="entry name" value="RelE-like"/>
    <property type="match status" value="1"/>
</dbReference>
<evidence type="ECO:0000256" key="1">
    <source>
        <dbReference type="ARBA" id="ARBA00006226"/>
    </source>
</evidence>